<evidence type="ECO:0000259" key="1">
    <source>
        <dbReference type="Pfam" id="PF13472"/>
    </source>
</evidence>
<keyword evidence="3" id="KW-1185">Reference proteome</keyword>
<dbReference type="Pfam" id="PF13472">
    <property type="entry name" value="Lipase_GDSL_2"/>
    <property type="match status" value="1"/>
</dbReference>
<gene>
    <name evidence="2" type="ORF">FAK_01290</name>
</gene>
<dbReference type="SUPFAM" id="SSF52266">
    <property type="entry name" value="SGNH hydrolase"/>
    <property type="match status" value="1"/>
</dbReference>
<dbReference type="EMBL" id="AP028679">
    <property type="protein sequence ID" value="BEQ13063.1"/>
    <property type="molecule type" value="Genomic_DNA"/>
</dbReference>
<dbReference type="AlphaFoldDB" id="A0AAU9ETB0"/>
<dbReference type="Gene3D" id="3.40.50.1110">
    <property type="entry name" value="SGNH hydrolase"/>
    <property type="match status" value="1"/>
</dbReference>
<organism evidence="2 3">
    <name type="scientific">Desulfoferula mesophila</name>
    <dbReference type="NCBI Taxonomy" id="3058419"/>
    <lineage>
        <taxon>Bacteria</taxon>
        <taxon>Pseudomonadati</taxon>
        <taxon>Thermodesulfobacteriota</taxon>
        <taxon>Desulfarculia</taxon>
        <taxon>Desulfarculales</taxon>
        <taxon>Desulfarculaceae</taxon>
        <taxon>Desulfoferula</taxon>
    </lineage>
</organism>
<dbReference type="GO" id="GO:0016788">
    <property type="term" value="F:hydrolase activity, acting on ester bonds"/>
    <property type="evidence" value="ECO:0007669"/>
    <property type="project" value="UniProtKB-ARBA"/>
</dbReference>
<dbReference type="KEGG" id="dmp:FAK_01290"/>
<accession>A0AAU9ETB0</accession>
<sequence>MALSPLMLAQGLYVRRTVPQIPEPEGPRQGEEGQGPELRLLIVGDSSAAGVGAEYQGEALSGRLAEALARSFRVRWLLAAQSGFTTQDLIHQLQVLHPQPWDVAFSVLGVNDVLSGVRPKAFIARQKSLVELLRRRYSVKRVLLSGLPPMHRFPSLPQPLRWYLGARARGLDAALRAWAATQPHLDYLALDFDLEVEDMAFDGFHPGPNAYAQWALGVAEKIKAWQG</sequence>
<evidence type="ECO:0000313" key="3">
    <source>
        <dbReference type="Proteomes" id="UP001366166"/>
    </source>
</evidence>
<protein>
    <recommendedName>
        <fullName evidence="1">SGNH hydrolase-type esterase domain-containing protein</fullName>
    </recommendedName>
</protein>
<reference evidence="3" key="1">
    <citation type="journal article" date="2023" name="Arch. Microbiol.">
        <title>Desulfoferula mesophilus gen. nov. sp. nov., a mesophilic sulfate-reducing bacterium isolated from a brackish lake sediment.</title>
        <authorList>
            <person name="Watanabe T."/>
            <person name="Yabe T."/>
            <person name="Tsuji J.M."/>
            <person name="Fukui M."/>
        </authorList>
    </citation>
    <scope>NUCLEOTIDE SEQUENCE [LARGE SCALE GENOMIC DNA]</scope>
    <source>
        <strain evidence="3">12FAK</strain>
    </source>
</reference>
<feature type="domain" description="SGNH hydrolase-type esterase" evidence="1">
    <location>
        <begin position="43"/>
        <end position="212"/>
    </location>
</feature>
<dbReference type="Proteomes" id="UP001366166">
    <property type="component" value="Chromosome"/>
</dbReference>
<dbReference type="InterPro" id="IPR013830">
    <property type="entry name" value="SGNH_hydro"/>
</dbReference>
<evidence type="ECO:0000313" key="2">
    <source>
        <dbReference type="EMBL" id="BEQ13063.1"/>
    </source>
</evidence>
<dbReference type="CDD" id="cd01836">
    <property type="entry name" value="FeeA_FeeB_like"/>
    <property type="match status" value="1"/>
</dbReference>
<dbReference type="InterPro" id="IPR036514">
    <property type="entry name" value="SGNH_hydro_sf"/>
</dbReference>
<proteinExistence type="predicted"/>
<name>A0AAU9ETB0_9BACT</name>